<evidence type="ECO:0000256" key="1">
    <source>
        <dbReference type="SAM" id="MobiDB-lite"/>
    </source>
</evidence>
<feature type="signal peptide" evidence="2">
    <location>
        <begin position="1"/>
        <end position="25"/>
    </location>
</feature>
<feature type="chain" id="PRO_5044859285" evidence="2">
    <location>
        <begin position="26"/>
        <end position="89"/>
    </location>
</feature>
<accession>A0ABD1CJU2</accession>
<dbReference type="EMBL" id="JBEHCU010011493">
    <property type="protein sequence ID" value="KAL1376664.1"/>
    <property type="molecule type" value="Genomic_DNA"/>
</dbReference>
<reference evidence="3 4" key="1">
    <citation type="submission" date="2024-05" db="EMBL/GenBank/DDBJ databases">
        <title>Culex pipiens pipiens assembly and annotation.</title>
        <authorList>
            <person name="Alout H."/>
            <person name="Durand T."/>
        </authorList>
    </citation>
    <scope>NUCLEOTIDE SEQUENCE [LARGE SCALE GENOMIC DNA]</scope>
    <source>
        <strain evidence="3">HA-2024</strain>
        <tissue evidence="3">Whole body</tissue>
    </source>
</reference>
<keyword evidence="2" id="KW-0732">Signal</keyword>
<dbReference type="Proteomes" id="UP001562425">
    <property type="component" value="Unassembled WGS sequence"/>
</dbReference>
<organism evidence="3 4">
    <name type="scientific">Culex pipiens pipiens</name>
    <name type="common">Northern house mosquito</name>
    <dbReference type="NCBI Taxonomy" id="38569"/>
    <lineage>
        <taxon>Eukaryota</taxon>
        <taxon>Metazoa</taxon>
        <taxon>Ecdysozoa</taxon>
        <taxon>Arthropoda</taxon>
        <taxon>Hexapoda</taxon>
        <taxon>Insecta</taxon>
        <taxon>Pterygota</taxon>
        <taxon>Neoptera</taxon>
        <taxon>Endopterygota</taxon>
        <taxon>Diptera</taxon>
        <taxon>Nematocera</taxon>
        <taxon>Culicoidea</taxon>
        <taxon>Culicidae</taxon>
        <taxon>Culicinae</taxon>
        <taxon>Culicini</taxon>
        <taxon>Culex</taxon>
        <taxon>Culex</taxon>
    </lineage>
</organism>
<proteinExistence type="predicted"/>
<dbReference type="AlphaFoldDB" id="A0ABD1CJU2"/>
<evidence type="ECO:0000313" key="4">
    <source>
        <dbReference type="Proteomes" id="UP001562425"/>
    </source>
</evidence>
<evidence type="ECO:0000256" key="2">
    <source>
        <dbReference type="SAM" id="SignalP"/>
    </source>
</evidence>
<name>A0ABD1CJU2_CULPP</name>
<feature type="region of interest" description="Disordered" evidence="1">
    <location>
        <begin position="66"/>
        <end position="89"/>
    </location>
</feature>
<keyword evidence="4" id="KW-1185">Reference proteome</keyword>
<sequence>MKANVLCTIVNLMLVLTITIGLVAAHPFGGKDSEAGSQMLDRKVREIIFRPLFVYRMEELEKQRYEQKQQQQTNLQNQYAPYYGYNPYG</sequence>
<protein>
    <submittedName>
        <fullName evidence="3">Uncharacterized protein</fullName>
    </submittedName>
</protein>
<comment type="caution">
    <text evidence="3">The sequence shown here is derived from an EMBL/GenBank/DDBJ whole genome shotgun (WGS) entry which is preliminary data.</text>
</comment>
<feature type="compositionally biased region" description="Low complexity" evidence="1">
    <location>
        <begin position="68"/>
        <end position="78"/>
    </location>
</feature>
<evidence type="ECO:0000313" key="3">
    <source>
        <dbReference type="EMBL" id="KAL1376664.1"/>
    </source>
</evidence>
<gene>
    <name evidence="3" type="ORF">pipiens_004333</name>
</gene>